<feature type="domain" description="Cell-division protein ZapC N-terminal" evidence="3">
    <location>
        <begin position="3"/>
        <end position="89"/>
    </location>
</feature>
<proteinExistence type="inferred from homology"/>
<gene>
    <name evidence="1" type="primary">zapC</name>
    <name evidence="4" type="ORF">NVI5450_3978</name>
</gene>
<evidence type="ECO:0000256" key="1">
    <source>
        <dbReference type="HAMAP-Rule" id="MF_00906"/>
    </source>
</evidence>
<dbReference type="RefSeq" id="WP_045110364.1">
    <property type="nucleotide sequence ID" value="NZ_CAWRBC010000111.1"/>
</dbReference>
<evidence type="ECO:0000259" key="2">
    <source>
        <dbReference type="Pfam" id="PF07126"/>
    </source>
</evidence>
<dbReference type="HAMAP" id="MF_00906">
    <property type="entry name" value="ZapC"/>
    <property type="match status" value="1"/>
</dbReference>
<dbReference type="InterPro" id="IPR048372">
    <property type="entry name" value="ZapC_C"/>
</dbReference>
<dbReference type="OrthoDB" id="5765005at2"/>
<keyword evidence="1" id="KW-0132">Cell division</keyword>
<dbReference type="GO" id="GO:0043093">
    <property type="term" value="P:FtsZ-dependent cytokinesis"/>
    <property type="evidence" value="ECO:0007669"/>
    <property type="project" value="UniProtKB-UniRule"/>
</dbReference>
<comment type="subunit">
    <text evidence="1">Interacts directly with FtsZ.</text>
</comment>
<name>A0A090IDM1_9GAMM</name>
<dbReference type="AlphaFoldDB" id="A0A090IDM1"/>
<comment type="similarity">
    <text evidence="1">Belongs to the ZapC family.</text>
</comment>
<evidence type="ECO:0000259" key="3">
    <source>
        <dbReference type="Pfam" id="PF21083"/>
    </source>
</evidence>
<dbReference type="EMBL" id="FPLD01000112">
    <property type="protein sequence ID" value="SGZ13874.1"/>
    <property type="molecule type" value="Genomic_DNA"/>
</dbReference>
<dbReference type="PATRIC" id="fig|80854.5.peg.2292"/>
<keyword evidence="1" id="KW-0963">Cytoplasm</keyword>
<evidence type="ECO:0000313" key="4">
    <source>
        <dbReference type="EMBL" id="SGZ13874.1"/>
    </source>
</evidence>
<reference evidence="4 5" key="1">
    <citation type="submission" date="2016-11" db="EMBL/GenBank/DDBJ databases">
        <authorList>
            <person name="Jaros S."/>
            <person name="Januszkiewicz K."/>
            <person name="Wedrychowicz H."/>
        </authorList>
    </citation>
    <scope>NUCLEOTIDE SEQUENCE [LARGE SCALE GENOMIC DNA]</scope>
    <source>
        <strain evidence="4">NVI 5450</strain>
    </source>
</reference>
<feature type="domain" description="Cell-division protein ZapC C-terminal" evidence="2">
    <location>
        <begin position="92"/>
        <end position="165"/>
    </location>
</feature>
<evidence type="ECO:0000313" key="5">
    <source>
        <dbReference type="Proteomes" id="UP000183794"/>
    </source>
</evidence>
<dbReference type="STRING" id="80854.MVIS_2147"/>
<dbReference type="Proteomes" id="UP000183794">
    <property type="component" value="Unassembled WGS sequence"/>
</dbReference>
<dbReference type="HOGENOM" id="CLU_128248_0_0_6"/>
<organism evidence="4 5">
    <name type="scientific">Moritella viscosa</name>
    <dbReference type="NCBI Taxonomy" id="80854"/>
    <lineage>
        <taxon>Bacteria</taxon>
        <taxon>Pseudomonadati</taxon>
        <taxon>Pseudomonadota</taxon>
        <taxon>Gammaproteobacteria</taxon>
        <taxon>Alteromonadales</taxon>
        <taxon>Moritellaceae</taxon>
        <taxon>Moritella</taxon>
    </lineage>
</organism>
<dbReference type="Pfam" id="PF21083">
    <property type="entry name" value="ZapC_N"/>
    <property type="match status" value="1"/>
</dbReference>
<sequence length="186" mass="21370">MLLEPSNKWYWQYDCASQFIVIQLSDGLAMSCHLDKRNMNNLCKGRVNFCAEDSSYYYYFLEALKDLVLSVPEKVQIALNAVTNLRFHKVRMPQSWYFEYNYSDDKFSTGDVITLSLSGDNVQFVILEADDRVSTCMLLASSVQLSDSKTLNQFDVIRVMNDRVKLQNAVAKALTDDSFSYVQIMA</sequence>
<dbReference type="Pfam" id="PF07126">
    <property type="entry name" value="ZapC_C"/>
    <property type="match status" value="1"/>
</dbReference>
<protein>
    <recommendedName>
        <fullName evidence="1">Cell division protein ZapC</fullName>
    </recommendedName>
</protein>
<keyword evidence="1" id="KW-0717">Septation</keyword>
<comment type="subcellular location">
    <subcellularLocation>
        <location evidence="1">Cytoplasm</location>
    </subcellularLocation>
</comment>
<accession>A0A090IDM1</accession>
<dbReference type="InterPro" id="IPR048373">
    <property type="entry name" value="ZapC_N"/>
</dbReference>
<dbReference type="KEGG" id="mvs:MVIS_2147"/>
<comment type="function">
    <text evidence="1">Contributes to the efficiency of the cell division process by stabilizing the polymeric form of the cell division protein FtsZ. Acts by promoting interactions between FtsZ protofilaments and suppressing the GTPase activity of FtsZ.</text>
</comment>
<keyword evidence="1" id="KW-0131">Cell cycle</keyword>
<dbReference type="GO" id="GO:0000917">
    <property type="term" value="P:division septum assembly"/>
    <property type="evidence" value="ECO:0007669"/>
    <property type="project" value="UniProtKB-KW"/>
</dbReference>
<dbReference type="InterPro" id="IPR009809">
    <property type="entry name" value="ZapC"/>
</dbReference>
<dbReference type="GO" id="GO:0005737">
    <property type="term" value="C:cytoplasm"/>
    <property type="evidence" value="ECO:0007669"/>
    <property type="project" value="UniProtKB-SubCell"/>
</dbReference>